<dbReference type="CDD" id="cd23590">
    <property type="entry name" value="TFP_LU_ECD_Bou"/>
    <property type="match status" value="1"/>
</dbReference>
<accession>T1IU22</accession>
<dbReference type="EMBL" id="JH431516">
    <property type="status" value="NOT_ANNOTATED_CDS"/>
    <property type="molecule type" value="Genomic_DNA"/>
</dbReference>
<feature type="chain" id="PRO_5004579533" evidence="4">
    <location>
        <begin position="24"/>
        <end position="120"/>
    </location>
</feature>
<comment type="similarity">
    <text evidence="3">Belongs to the scoloptoxin-05 family.</text>
</comment>
<dbReference type="InterPro" id="IPR050975">
    <property type="entry name" value="Sleep_regulator"/>
</dbReference>
<name>T1IU22_STRMM</name>
<protein>
    <submittedName>
        <fullName evidence="5">Uncharacterized protein</fullName>
    </submittedName>
</protein>
<dbReference type="OMA" id="RMYRACV"/>
<evidence type="ECO:0000256" key="4">
    <source>
        <dbReference type="SAM" id="SignalP"/>
    </source>
</evidence>
<dbReference type="HOGENOM" id="CLU_144366_0_0_1"/>
<dbReference type="PhylomeDB" id="T1IU22"/>
<evidence type="ECO:0000256" key="2">
    <source>
        <dbReference type="ARBA" id="ARBA00023180"/>
    </source>
</evidence>
<dbReference type="Pfam" id="PF17064">
    <property type="entry name" value="QVR"/>
    <property type="match status" value="1"/>
</dbReference>
<dbReference type="GO" id="GO:0030431">
    <property type="term" value="P:sleep"/>
    <property type="evidence" value="ECO:0007669"/>
    <property type="project" value="InterPro"/>
</dbReference>
<evidence type="ECO:0000313" key="6">
    <source>
        <dbReference type="Proteomes" id="UP000014500"/>
    </source>
</evidence>
<evidence type="ECO:0000256" key="3">
    <source>
        <dbReference type="ARBA" id="ARBA00025739"/>
    </source>
</evidence>
<dbReference type="Proteomes" id="UP000014500">
    <property type="component" value="Unassembled WGS sequence"/>
</dbReference>
<dbReference type="GO" id="GO:0032222">
    <property type="term" value="P:regulation of synaptic transmission, cholinergic"/>
    <property type="evidence" value="ECO:0007669"/>
    <property type="project" value="InterPro"/>
</dbReference>
<dbReference type="PANTHER" id="PTHR33562">
    <property type="entry name" value="ATILLA, ISOFORM B-RELATED-RELATED"/>
    <property type="match status" value="1"/>
</dbReference>
<dbReference type="InterPro" id="IPR045860">
    <property type="entry name" value="Snake_toxin-like_sf"/>
</dbReference>
<keyword evidence="6" id="KW-1185">Reference proteome</keyword>
<reference evidence="6" key="1">
    <citation type="submission" date="2011-05" db="EMBL/GenBank/DDBJ databases">
        <authorList>
            <person name="Richards S.R."/>
            <person name="Qu J."/>
            <person name="Jiang H."/>
            <person name="Jhangiani S.N."/>
            <person name="Agravi P."/>
            <person name="Goodspeed R."/>
            <person name="Gross S."/>
            <person name="Mandapat C."/>
            <person name="Jackson L."/>
            <person name="Mathew T."/>
            <person name="Pu L."/>
            <person name="Thornton R."/>
            <person name="Saada N."/>
            <person name="Wilczek-Boney K.B."/>
            <person name="Lee S."/>
            <person name="Kovar C."/>
            <person name="Wu Y."/>
            <person name="Scherer S.E."/>
            <person name="Worley K.C."/>
            <person name="Muzny D.M."/>
            <person name="Gibbs R."/>
        </authorList>
    </citation>
    <scope>NUCLEOTIDE SEQUENCE</scope>
    <source>
        <strain evidence="6">Brora</strain>
    </source>
</reference>
<evidence type="ECO:0000313" key="5">
    <source>
        <dbReference type="EnsemblMetazoa" id="SMAR004636-PA"/>
    </source>
</evidence>
<organism evidence="5 6">
    <name type="scientific">Strigamia maritima</name>
    <name type="common">European centipede</name>
    <name type="synonym">Geophilus maritimus</name>
    <dbReference type="NCBI Taxonomy" id="126957"/>
    <lineage>
        <taxon>Eukaryota</taxon>
        <taxon>Metazoa</taxon>
        <taxon>Ecdysozoa</taxon>
        <taxon>Arthropoda</taxon>
        <taxon>Myriapoda</taxon>
        <taxon>Chilopoda</taxon>
        <taxon>Pleurostigmophora</taxon>
        <taxon>Geophilomorpha</taxon>
        <taxon>Linotaeniidae</taxon>
        <taxon>Strigamia</taxon>
    </lineage>
</organism>
<dbReference type="EnsemblMetazoa" id="SMAR004636-RA">
    <property type="protein sequence ID" value="SMAR004636-PA"/>
    <property type="gene ID" value="SMAR004636"/>
</dbReference>
<dbReference type="eggNOG" id="ENOG502S46E">
    <property type="taxonomic scope" value="Eukaryota"/>
</dbReference>
<evidence type="ECO:0000256" key="1">
    <source>
        <dbReference type="ARBA" id="ARBA00022729"/>
    </source>
</evidence>
<reference evidence="5" key="2">
    <citation type="submission" date="2015-02" db="UniProtKB">
        <authorList>
            <consortium name="EnsemblMetazoa"/>
        </authorList>
    </citation>
    <scope>IDENTIFICATION</scope>
</reference>
<dbReference type="InterPro" id="IPR031424">
    <property type="entry name" value="QVR-like"/>
</dbReference>
<keyword evidence="1 4" id="KW-0732">Signal</keyword>
<proteinExistence type="inferred from homology"/>
<feature type="signal peptide" evidence="4">
    <location>
        <begin position="1"/>
        <end position="23"/>
    </location>
</feature>
<keyword evidence="2" id="KW-0325">Glycoprotein</keyword>
<dbReference type="PANTHER" id="PTHR33562:SF18">
    <property type="entry name" value="BOUDIN-RELATED"/>
    <property type="match status" value="1"/>
</dbReference>
<sequence>MSTKTYLTFICLLSSVFLYLVDGLKCYQCNSNSHTHCTEFLDKENSNIQPTDCQVHEAKYCVKTTGMYKGEVGTQRFCASVGWGDICEFVQRKGDYREYRSCVYTCSGKECNSSPRKTNF</sequence>
<dbReference type="SUPFAM" id="SSF57302">
    <property type="entry name" value="Snake toxin-like"/>
    <property type="match status" value="1"/>
</dbReference>
<dbReference type="AlphaFoldDB" id="T1IU22"/>